<dbReference type="Proteomes" id="UP000017081">
    <property type="component" value="Unassembled WGS sequence"/>
</dbReference>
<dbReference type="RefSeq" id="WP_023052320.1">
    <property type="nucleotide sequence ID" value="NZ_KI518141.1"/>
</dbReference>
<dbReference type="Gene3D" id="1.20.58.310">
    <property type="entry name" value="Polyphosphate kinase N-terminal domain"/>
    <property type="match status" value="1"/>
</dbReference>
<dbReference type="InterPro" id="IPR036832">
    <property type="entry name" value="PPK_N_dom_sf"/>
</dbReference>
<dbReference type="Pfam" id="PF13089">
    <property type="entry name" value="PP_kinase_N"/>
    <property type="match status" value="1"/>
</dbReference>
<protein>
    <recommendedName>
        <fullName evidence="1">Polyphosphate kinase N-terminal domain-containing protein</fullName>
    </recommendedName>
</protein>
<reference evidence="2 3" key="1">
    <citation type="submission" date="2013-08" db="EMBL/GenBank/DDBJ databases">
        <authorList>
            <person name="Weinstock G."/>
            <person name="Sodergren E."/>
            <person name="Wylie T."/>
            <person name="Fulton L."/>
            <person name="Fulton R."/>
            <person name="Fronick C."/>
            <person name="O'Laughlin M."/>
            <person name="Godfrey J."/>
            <person name="Miner T."/>
            <person name="Herter B."/>
            <person name="Appelbaum E."/>
            <person name="Cordes M."/>
            <person name="Lek S."/>
            <person name="Wollam A."/>
            <person name="Pepin K.H."/>
            <person name="Palsikar V.B."/>
            <person name="Mitreva M."/>
            <person name="Wilson R.K."/>
        </authorList>
    </citation>
    <scope>NUCLEOTIDE SEQUENCE [LARGE SCALE GENOMIC DNA]</scope>
    <source>
        <strain evidence="2 3">ATCC BAA-474</strain>
    </source>
</reference>
<evidence type="ECO:0000259" key="1">
    <source>
        <dbReference type="Pfam" id="PF13089"/>
    </source>
</evidence>
<keyword evidence="3" id="KW-1185">Reference proteome</keyword>
<evidence type="ECO:0000313" key="3">
    <source>
        <dbReference type="Proteomes" id="UP000017081"/>
    </source>
</evidence>
<dbReference type="AlphaFoldDB" id="U7V3Q6"/>
<dbReference type="InterPro" id="IPR025198">
    <property type="entry name" value="PPK_N_dom"/>
</dbReference>
<dbReference type="SUPFAM" id="SSF140356">
    <property type="entry name" value="PPK N-terminal domain-like"/>
    <property type="match status" value="1"/>
</dbReference>
<feature type="non-terminal residue" evidence="2">
    <location>
        <position position="29"/>
    </location>
</feature>
<dbReference type="STRING" id="1319815.HMPREF0202_02794"/>
<accession>U7V3Q6</accession>
<gene>
    <name evidence="2" type="ORF">HMPREF0202_02794</name>
</gene>
<name>U7V3Q6_9FUSO</name>
<proteinExistence type="predicted"/>
<evidence type="ECO:0000313" key="2">
    <source>
        <dbReference type="EMBL" id="ERT65388.1"/>
    </source>
</evidence>
<dbReference type="HOGENOM" id="CLU_3413678_0_0_0"/>
<dbReference type="EMBL" id="AXZF01000168">
    <property type="protein sequence ID" value="ERT65388.1"/>
    <property type="molecule type" value="Genomic_DNA"/>
</dbReference>
<organism evidence="2 3">
    <name type="scientific">Cetobacterium somerae ATCC BAA-474</name>
    <dbReference type="NCBI Taxonomy" id="1319815"/>
    <lineage>
        <taxon>Bacteria</taxon>
        <taxon>Fusobacteriati</taxon>
        <taxon>Fusobacteriota</taxon>
        <taxon>Fusobacteriia</taxon>
        <taxon>Fusobacteriales</taxon>
        <taxon>Fusobacteriaceae</taxon>
        <taxon>Cetobacterium</taxon>
    </lineage>
</organism>
<feature type="domain" description="Polyphosphate kinase N-terminal" evidence="1">
    <location>
        <begin position="9"/>
        <end position="28"/>
    </location>
</feature>
<sequence>MSIYFEDSFYNREISWIEFNKRVLSEAEA</sequence>
<comment type="caution">
    <text evidence="2">The sequence shown here is derived from an EMBL/GenBank/DDBJ whole genome shotgun (WGS) entry which is preliminary data.</text>
</comment>